<evidence type="ECO:0000313" key="7">
    <source>
        <dbReference type="Proteomes" id="UP000195981"/>
    </source>
</evidence>
<dbReference type="PANTHER" id="PTHR21600:SF84">
    <property type="entry name" value="PSEUDOURIDINE SYNTHASE RSUA_RLUA-LIKE DOMAIN-CONTAINING PROTEIN"/>
    <property type="match status" value="1"/>
</dbReference>
<sequence length="383" mass="40442">MSTAPAAGAGASAAPAMGAGASAAPAMGAGRAARASARRRAIVPPLPQREGLDPVRLRVDAALLREAGAVHADAVDSGAVDANGDAEVCVPTVANVLLHRFPPLADPAATDLGERLARGDMLRADGTAWSADDRPRAGEEIWFHRELAPEDVEDVELPILLHDEHLLVIDKPAGMATTPRGTHVLASALVRLRRATGIAGLVPLHRLDRRTAGVLAFGVRPEERSAYQQLFARGEVAKEYRARVAVGGVVPSTQRPWLPRPGERRTLATRLVRERGDLRTRTVPGEPNAVTDIEVLGVSGGQALLALHPRTGRTHQLRAQLADLGTPILGDDLYPRVRPEAESGGDLQLLALALAFTDPVTGQERALRSGRRMDLGTPTGSAS</sequence>
<evidence type="ECO:0000256" key="2">
    <source>
        <dbReference type="ARBA" id="ARBA00031870"/>
    </source>
</evidence>
<evidence type="ECO:0000313" key="6">
    <source>
        <dbReference type="EMBL" id="SLM92363.1"/>
    </source>
</evidence>
<protein>
    <recommendedName>
        <fullName evidence="2">RNA pseudouridylate synthase</fullName>
    </recommendedName>
    <alternativeName>
        <fullName evidence="3">RNA-uridine isomerase</fullName>
    </alternativeName>
</protein>
<evidence type="ECO:0000256" key="3">
    <source>
        <dbReference type="ARBA" id="ARBA00033164"/>
    </source>
</evidence>
<dbReference type="InterPro" id="IPR050188">
    <property type="entry name" value="RluA_PseudoU_synthase"/>
</dbReference>
<evidence type="ECO:0000256" key="1">
    <source>
        <dbReference type="ARBA" id="ARBA00000073"/>
    </source>
</evidence>
<dbReference type="Gene3D" id="3.30.2350.10">
    <property type="entry name" value="Pseudouridine synthase"/>
    <property type="match status" value="1"/>
</dbReference>
<feature type="region of interest" description="Disordered" evidence="4">
    <location>
        <begin position="363"/>
        <end position="383"/>
    </location>
</feature>
<dbReference type="Pfam" id="PF00849">
    <property type="entry name" value="PseudoU_synth_2"/>
    <property type="match status" value="1"/>
</dbReference>
<reference evidence="6 7" key="1">
    <citation type="submission" date="2017-02" db="EMBL/GenBank/DDBJ databases">
        <authorList>
            <person name="Peterson S.W."/>
        </authorList>
    </citation>
    <scope>NUCLEOTIDE SEQUENCE [LARGE SCALE GENOMIC DNA]</scope>
    <source>
        <strain evidence="6 7">CIP104813</strain>
    </source>
</reference>
<proteinExistence type="predicted"/>
<name>A0A1X6X146_9MICO</name>
<dbReference type="InterPro" id="IPR020103">
    <property type="entry name" value="PsdUridine_synth_cat_dom_sf"/>
</dbReference>
<dbReference type="GO" id="GO:0000455">
    <property type="term" value="P:enzyme-directed rRNA pseudouridine synthesis"/>
    <property type="evidence" value="ECO:0007669"/>
    <property type="project" value="TreeGrafter"/>
</dbReference>
<accession>A0A1X6X146</accession>
<evidence type="ECO:0000256" key="4">
    <source>
        <dbReference type="SAM" id="MobiDB-lite"/>
    </source>
</evidence>
<organism evidence="6 7">
    <name type="scientific">Brachybacterium nesterenkovii</name>
    <dbReference type="NCBI Taxonomy" id="47847"/>
    <lineage>
        <taxon>Bacteria</taxon>
        <taxon>Bacillati</taxon>
        <taxon>Actinomycetota</taxon>
        <taxon>Actinomycetes</taxon>
        <taxon>Micrococcales</taxon>
        <taxon>Dermabacteraceae</taxon>
        <taxon>Brachybacterium</taxon>
    </lineage>
</organism>
<keyword evidence="7" id="KW-1185">Reference proteome</keyword>
<dbReference type="PANTHER" id="PTHR21600">
    <property type="entry name" value="MITOCHONDRIAL RNA PSEUDOURIDINE SYNTHASE"/>
    <property type="match status" value="1"/>
</dbReference>
<dbReference type="RefSeq" id="WP_234992060.1">
    <property type="nucleotide sequence ID" value="NZ_FWFG01000068.1"/>
</dbReference>
<dbReference type="Proteomes" id="UP000195981">
    <property type="component" value="Unassembled WGS sequence"/>
</dbReference>
<dbReference type="AlphaFoldDB" id="A0A1X6X146"/>
<comment type="catalytic activity">
    <reaction evidence="1">
        <text>a uridine in RNA = a pseudouridine in RNA</text>
        <dbReference type="Rhea" id="RHEA:48348"/>
        <dbReference type="Rhea" id="RHEA-COMP:12068"/>
        <dbReference type="Rhea" id="RHEA-COMP:12069"/>
        <dbReference type="ChEBI" id="CHEBI:65314"/>
        <dbReference type="ChEBI" id="CHEBI:65315"/>
    </reaction>
</comment>
<dbReference type="SUPFAM" id="SSF55120">
    <property type="entry name" value="Pseudouridine synthase"/>
    <property type="match status" value="1"/>
</dbReference>
<evidence type="ECO:0000259" key="5">
    <source>
        <dbReference type="Pfam" id="PF00849"/>
    </source>
</evidence>
<dbReference type="GO" id="GO:0140098">
    <property type="term" value="F:catalytic activity, acting on RNA"/>
    <property type="evidence" value="ECO:0007669"/>
    <property type="project" value="UniProtKB-ARBA"/>
</dbReference>
<dbReference type="GO" id="GO:0003723">
    <property type="term" value="F:RNA binding"/>
    <property type="evidence" value="ECO:0007669"/>
    <property type="project" value="InterPro"/>
</dbReference>
<dbReference type="EMBL" id="FWFG01000068">
    <property type="protein sequence ID" value="SLM92363.1"/>
    <property type="molecule type" value="Genomic_DNA"/>
</dbReference>
<gene>
    <name evidence="6" type="ORF">FM110_08025</name>
</gene>
<feature type="domain" description="Pseudouridine synthase RsuA/RluA-like" evidence="5">
    <location>
        <begin position="165"/>
        <end position="322"/>
    </location>
</feature>
<feature type="compositionally biased region" description="Basic and acidic residues" evidence="4">
    <location>
        <begin position="365"/>
        <end position="374"/>
    </location>
</feature>
<dbReference type="GO" id="GO:0009982">
    <property type="term" value="F:pseudouridine synthase activity"/>
    <property type="evidence" value="ECO:0007669"/>
    <property type="project" value="InterPro"/>
</dbReference>
<dbReference type="InterPro" id="IPR006145">
    <property type="entry name" value="PsdUridine_synth_RsuA/RluA"/>
</dbReference>